<dbReference type="CDD" id="cd00041">
    <property type="entry name" value="CUB"/>
    <property type="match status" value="1"/>
</dbReference>
<evidence type="ECO:0000259" key="5">
    <source>
        <dbReference type="PROSITE" id="PS01180"/>
    </source>
</evidence>
<evidence type="ECO:0000256" key="2">
    <source>
        <dbReference type="ARBA" id="ARBA00022737"/>
    </source>
</evidence>
<dbReference type="EMBL" id="MCGO01000023">
    <property type="protein sequence ID" value="ORY43993.1"/>
    <property type="molecule type" value="Genomic_DNA"/>
</dbReference>
<dbReference type="Pfam" id="PF24981">
    <property type="entry name" value="Beta-prop_ATRN-LZTR1"/>
    <property type="match status" value="1"/>
</dbReference>
<dbReference type="Pfam" id="PF00431">
    <property type="entry name" value="CUB"/>
    <property type="match status" value="1"/>
</dbReference>
<evidence type="ECO:0000256" key="3">
    <source>
        <dbReference type="ARBA" id="ARBA00023157"/>
    </source>
</evidence>
<name>A0A1Y2CAD1_9FUNG</name>
<accession>A0A1Y2CAD1</accession>
<keyword evidence="4" id="KW-0732">Signal</keyword>
<dbReference type="InterPro" id="IPR051568">
    <property type="entry name" value="LZTR1/Attractin"/>
</dbReference>
<dbReference type="PANTHER" id="PTHR46376">
    <property type="entry name" value="LEUCINE-ZIPPER-LIKE TRANSCRIPTIONAL REGULATOR 1"/>
    <property type="match status" value="1"/>
</dbReference>
<dbReference type="InterPro" id="IPR000859">
    <property type="entry name" value="CUB_dom"/>
</dbReference>
<evidence type="ECO:0000313" key="7">
    <source>
        <dbReference type="Proteomes" id="UP000193642"/>
    </source>
</evidence>
<dbReference type="AlphaFoldDB" id="A0A1Y2CAD1"/>
<dbReference type="InterPro" id="IPR035914">
    <property type="entry name" value="Sperma_CUB_dom_sf"/>
</dbReference>
<dbReference type="PROSITE" id="PS01180">
    <property type="entry name" value="CUB"/>
    <property type="match status" value="1"/>
</dbReference>
<dbReference type="SUPFAM" id="SSF49854">
    <property type="entry name" value="Spermadhesin, CUB domain"/>
    <property type="match status" value="1"/>
</dbReference>
<keyword evidence="2" id="KW-0677">Repeat</keyword>
<dbReference type="Gene3D" id="2.120.10.80">
    <property type="entry name" value="Kelch-type beta propeller"/>
    <property type="match status" value="2"/>
</dbReference>
<dbReference type="SUPFAM" id="SSF117281">
    <property type="entry name" value="Kelch motif"/>
    <property type="match status" value="1"/>
</dbReference>
<dbReference type="Gene3D" id="2.60.120.290">
    <property type="entry name" value="Spermadhesin, CUB domain"/>
    <property type="match status" value="1"/>
</dbReference>
<reference evidence="6 7" key="1">
    <citation type="submission" date="2016-07" db="EMBL/GenBank/DDBJ databases">
        <title>Pervasive Adenine N6-methylation of Active Genes in Fungi.</title>
        <authorList>
            <consortium name="DOE Joint Genome Institute"/>
            <person name="Mondo S.J."/>
            <person name="Dannebaum R.O."/>
            <person name="Kuo R.C."/>
            <person name="Labutti K."/>
            <person name="Haridas S."/>
            <person name="Kuo A."/>
            <person name="Salamov A."/>
            <person name="Ahrendt S.R."/>
            <person name="Lipzen A."/>
            <person name="Sullivan W."/>
            <person name="Andreopoulos W.B."/>
            <person name="Clum A."/>
            <person name="Lindquist E."/>
            <person name="Daum C."/>
            <person name="Ramamoorthy G.K."/>
            <person name="Gryganskyi A."/>
            <person name="Culley D."/>
            <person name="Magnuson J.K."/>
            <person name="James T.Y."/>
            <person name="O'Malley M.A."/>
            <person name="Stajich J.E."/>
            <person name="Spatafora J.W."/>
            <person name="Visel A."/>
            <person name="Grigoriev I.V."/>
        </authorList>
    </citation>
    <scope>NUCLEOTIDE SEQUENCE [LARGE SCALE GENOMIC DNA]</scope>
    <source>
        <strain evidence="6 7">JEL800</strain>
    </source>
</reference>
<feature type="domain" description="CUB" evidence="5">
    <location>
        <begin position="53"/>
        <end position="185"/>
    </location>
</feature>
<organism evidence="6 7">
    <name type="scientific">Rhizoclosmatium globosum</name>
    <dbReference type="NCBI Taxonomy" id="329046"/>
    <lineage>
        <taxon>Eukaryota</taxon>
        <taxon>Fungi</taxon>
        <taxon>Fungi incertae sedis</taxon>
        <taxon>Chytridiomycota</taxon>
        <taxon>Chytridiomycota incertae sedis</taxon>
        <taxon>Chytridiomycetes</taxon>
        <taxon>Chytridiales</taxon>
        <taxon>Chytriomycetaceae</taxon>
        <taxon>Rhizoclosmatium</taxon>
    </lineage>
</organism>
<proteinExistence type="predicted"/>
<comment type="caution">
    <text evidence="6">The sequence shown here is derived from an EMBL/GenBank/DDBJ whole genome shotgun (WGS) entry which is preliminary data.</text>
</comment>
<dbReference type="InterPro" id="IPR056737">
    <property type="entry name" value="Beta-prop_ATRN-MKLN-like"/>
</dbReference>
<feature type="signal peptide" evidence="4">
    <location>
        <begin position="1"/>
        <end position="19"/>
    </location>
</feature>
<dbReference type="Proteomes" id="UP000193642">
    <property type="component" value="Unassembled WGS sequence"/>
</dbReference>
<dbReference type="GO" id="GO:0005794">
    <property type="term" value="C:Golgi apparatus"/>
    <property type="evidence" value="ECO:0007669"/>
    <property type="project" value="TreeGrafter"/>
</dbReference>
<evidence type="ECO:0000256" key="1">
    <source>
        <dbReference type="ARBA" id="ARBA00022441"/>
    </source>
</evidence>
<keyword evidence="3" id="KW-1015">Disulfide bond</keyword>
<feature type="chain" id="PRO_5013186419" description="CUB domain-containing protein" evidence="4">
    <location>
        <begin position="20"/>
        <end position="479"/>
    </location>
</feature>
<dbReference type="OrthoDB" id="10251809at2759"/>
<evidence type="ECO:0000313" key="6">
    <source>
        <dbReference type="EMBL" id="ORY43993.1"/>
    </source>
</evidence>
<evidence type="ECO:0000256" key="4">
    <source>
        <dbReference type="SAM" id="SignalP"/>
    </source>
</evidence>
<dbReference type="SMART" id="SM00042">
    <property type="entry name" value="CUB"/>
    <property type="match status" value="1"/>
</dbReference>
<keyword evidence="7" id="KW-1185">Reference proteome</keyword>
<dbReference type="PANTHER" id="PTHR46376:SF2">
    <property type="entry name" value="DISTRACTED, ISOFORM B"/>
    <property type="match status" value="1"/>
</dbReference>
<sequence length="479" mass="53303">MIARVLAIALATAASFVAAIPGGGPATSSSSQQHNYRHSLRFQAQIHHISPASNGRLPKSLDIARGTIDSICSSDWSHRSKPNDDGSSNQTYLNNMACQWNLNGPRGYVGVLEFAYFDTECGWDFVFIYDGSTTQSPYTAKLCGNRTAAFGYNDLFVSSSNNFIVQFASDQAVVRKGFLAVFNFVPANSLCQSDRDCNGAGSCLRGQCSCDSTHSGAFCQLSIANYTQFFSRELHSAVYDPTRDIMLVTSGHTLQQFSQLLNDVLIYNFTSKLWTQKQPPIGTMAPAERFCHTTFMMNGTMYLYGGVTNAEDSDMLWKYNIDQNTWNVIQTLGNIHPCSKERLSRMLFVLDLTTFAWKILPNSPFPTWGPTGVYHKATNSLYFTGGYRFAESPIQPTLQYQIDSAMWYNDPSQPYELSMSYAQSFVSPQDSDTMIVWGGYPTTLKPIVITGSHVFRNSSSCTTSHVRHGLISTFHLIYL</sequence>
<dbReference type="InterPro" id="IPR015915">
    <property type="entry name" value="Kelch-typ_b-propeller"/>
</dbReference>
<keyword evidence="1" id="KW-0880">Kelch repeat</keyword>
<gene>
    <name evidence="6" type="ORF">BCR33DRAFT_738178</name>
</gene>
<protein>
    <recommendedName>
        <fullName evidence="5">CUB domain-containing protein</fullName>
    </recommendedName>
</protein>
<dbReference type="STRING" id="329046.A0A1Y2CAD1"/>